<dbReference type="InParanoid" id="A0A1E7F9L7"/>
<feature type="non-terminal residue" evidence="3">
    <location>
        <position position="125"/>
    </location>
</feature>
<dbReference type="AlphaFoldDB" id="A0A1E7F9L7"/>
<dbReference type="Pfam" id="PF20710">
    <property type="entry name" value="DUF6824"/>
    <property type="match status" value="1"/>
</dbReference>
<feature type="domain" description="DUF6824" evidence="2">
    <location>
        <begin position="27"/>
        <end position="112"/>
    </location>
</feature>
<evidence type="ECO:0000313" key="3">
    <source>
        <dbReference type="EMBL" id="OEU14829.1"/>
    </source>
</evidence>
<dbReference type="Proteomes" id="UP000095751">
    <property type="component" value="Unassembled WGS sequence"/>
</dbReference>
<evidence type="ECO:0000259" key="2">
    <source>
        <dbReference type="Pfam" id="PF20710"/>
    </source>
</evidence>
<dbReference type="EMBL" id="KV784360">
    <property type="protein sequence ID" value="OEU14829.1"/>
    <property type="molecule type" value="Genomic_DNA"/>
</dbReference>
<proteinExistence type="predicted"/>
<evidence type="ECO:0000256" key="1">
    <source>
        <dbReference type="SAM" id="MobiDB-lite"/>
    </source>
</evidence>
<accession>A0A1E7F9L7</accession>
<organism evidence="3 4">
    <name type="scientific">Fragilariopsis cylindrus CCMP1102</name>
    <dbReference type="NCBI Taxonomy" id="635003"/>
    <lineage>
        <taxon>Eukaryota</taxon>
        <taxon>Sar</taxon>
        <taxon>Stramenopiles</taxon>
        <taxon>Ochrophyta</taxon>
        <taxon>Bacillariophyta</taxon>
        <taxon>Bacillariophyceae</taxon>
        <taxon>Bacillariophycidae</taxon>
        <taxon>Bacillariales</taxon>
        <taxon>Bacillariaceae</taxon>
        <taxon>Fragilariopsis</taxon>
    </lineage>
</organism>
<keyword evidence="4" id="KW-1185">Reference proteome</keyword>
<reference evidence="3 4" key="1">
    <citation type="submission" date="2016-09" db="EMBL/GenBank/DDBJ databases">
        <title>Extensive genetic diversity and differential bi-allelic expression allows diatom success in the polar Southern Ocean.</title>
        <authorList>
            <consortium name="DOE Joint Genome Institute"/>
            <person name="Mock T."/>
            <person name="Otillar R.P."/>
            <person name="Strauss J."/>
            <person name="Dupont C."/>
            <person name="Frickenhaus S."/>
            <person name="Maumus F."/>
            <person name="Mcmullan M."/>
            <person name="Sanges R."/>
            <person name="Schmutz J."/>
            <person name="Toseland A."/>
            <person name="Valas R."/>
            <person name="Veluchamy A."/>
            <person name="Ward B.J."/>
            <person name="Allen A."/>
            <person name="Barry K."/>
            <person name="Falciatore A."/>
            <person name="Ferrante M."/>
            <person name="Fortunato A.E."/>
            <person name="Gloeckner G."/>
            <person name="Gruber A."/>
            <person name="Hipkin R."/>
            <person name="Janech M."/>
            <person name="Kroth P."/>
            <person name="Leese F."/>
            <person name="Lindquist E."/>
            <person name="Lyon B.R."/>
            <person name="Martin J."/>
            <person name="Mayer C."/>
            <person name="Parker M."/>
            <person name="Quesneville H."/>
            <person name="Raymond J."/>
            <person name="Uhlig C."/>
            <person name="Valentin K.U."/>
            <person name="Worden A.Z."/>
            <person name="Armbrust E.V."/>
            <person name="Bowler C."/>
            <person name="Green B."/>
            <person name="Moulton V."/>
            <person name="Van Oosterhout C."/>
            <person name="Grigoriev I."/>
        </authorList>
    </citation>
    <scope>NUCLEOTIDE SEQUENCE [LARGE SCALE GENOMIC DNA]</scope>
    <source>
        <strain evidence="3 4">CCMP1102</strain>
    </source>
</reference>
<evidence type="ECO:0000313" key="4">
    <source>
        <dbReference type="Proteomes" id="UP000095751"/>
    </source>
</evidence>
<name>A0A1E7F9L7_9STRA</name>
<feature type="compositionally biased region" description="Basic and acidic residues" evidence="1">
    <location>
        <begin position="85"/>
        <end position="104"/>
    </location>
</feature>
<gene>
    <name evidence="3" type="ORF">FRACYDRAFT_187955</name>
</gene>
<dbReference type="OrthoDB" id="202925at2759"/>
<protein>
    <recommendedName>
        <fullName evidence="2">DUF6824 domain-containing protein</fullName>
    </recommendedName>
</protein>
<dbReference type="KEGG" id="fcy:FRACYDRAFT_187955"/>
<feature type="region of interest" description="Disordered" evidence="1">
    <location>
        <begin position="77"/>
        <end position="125"/>
    </location>
</feature>
<dbReference type="InterPro" id="IPR049227">
    <property type="entry name" value="DUF6824"/>
</dbReference>
<sequence length="125" mass="13828">MATPQQVPVINYSNYPSSGIPAPHDHDVLCGRGGGTNNHIGNSHWRMLVAANKQLYITLPKRQKMLLSRSIVNAVRSQNPPGRFLQKDSKTKSWSDVGDQKAQEKTSQALREGAPDIRKKVANQV</sequence>